<evidence type="ECO:0000313" key="3">
    <source>
        <dbReference type="Proteomes" id="UP000756710"/>
    </source>
</evidence>
<name>A0A061AEA2_9ACTN</name>
<accession>A0A061AEA2</accession>
<reference evidence="1" key="1">
    <citation type="submission" date="2014-05" db="EMBL/GenBank/DDBJ databases">
        <authorList>
            <person name="Horn Fabian"/>
        </authorList>
    </citation>
    <scope>NUCLEOTIDE SEQUENCE</scope>
</reference>
<dbReference type="EMBL" id="LK022849">
    <property type="protein sequence ID" value="CDR18237.1"/>
    <property type="molecule type" value="Genomic_DNA"/>
</dbReference>
<dbReference type="Proteomes" id="UP000756710">
    <property type="component" value="Unassembled WGS sequence"/>
</dbReference>
<dbReference type="SUPFAM" id="SSF51197">
    <property type="entry name" value="Clavaminate synthase-like"/>
    <property type="match status" value="1"/>
</dbReference>
<dbReference type="EMBL" id="JAGGLR010000032">
    <property type="protein sequence ID" value="MBP2067678.1"/>
    <property type="molecule type" value="Genomic_DNA"/>
</dbReference>
<dbReference type="RefSeq" id="WP_044582715.1">
    <property type="nucleotide sequence ID" value="NZ_BAABDR010000100.1"/>
</dbReference>
<reference evidence="2 3" key="2">
    <citation type="submission" date="2021-03" db="EMBL/GenBank/DDBJ databases">
        <title>Genomic Encyclopedia of Type Strains, Phase IV (KMG-IV): sequencing the most valuable type-strain genomes for metagenomic binning, comparative biology and taxonomic classification.</title>
        <authorList>
            <person name="Goeker M."/>
        </authorList>
    </citation>
    <scope>NUCLEOTIDE SEQUENCE [LARGE SCALE GENOMIC DNA]</scope>
    <source>
        <strain evidence="2 3">DSM 41954</strain>
    </source>
</reference>
<evidence type="ECO:0000313" key="2">
    <source>
        <dbReference type="EMBL" id="MBP2067678.1"/>
    </source>
</evidence>
<dbReference type="InterPro" id="IPR056470">
    <property type="entry name" value="BesD/HalB-like"/>
</dbReference>
<protein>
    <recommendedName>
        <fullName evidence="4">ArpA protein</fullName>
    </recommendedName>
</protein>
<gene>
    <name evidence="2" type="ORF">J2Z30_008745</name>
    <name evidence="1" type="ORF">SIRAN128</name>
</gene>
<dbReference type="SMR" id="A0A061AEA2"/>
<dbReference type="AlphaFoldDB" id="A0A061AEA2"/>
<proteinExistence type="predicted"/>
<dbReference type="Gene3D" id="2.60.120.620">
    <property type="entry name" value="q2cbj1_9rhob like domain"/>
    <property type="match status" value="1"/>
</dbReference>
<dbReference type="Pfam" id="PF23169">
    <property type="entry name" value="HalD"/>
    <property type="match status" value="1"/>
</dbReference>
<evidence type="ECO:0008006" key="4">
    <source>
        <dbReference type="Google" id="ProtNLM"/>
    </source>
</evidence>
<keyword evidence="3" id="KW-1185">Reference proteome</keyword>
<organism evidence="1">
    <name type="scientific">Streptomyces iranensis</name>
    <dbReference type="NCBI Taxonomy" id="576784"/>
    <lineage>
        <taxon>Bacteria</taxon>
        <taxon>Bacillati</taxon>
        <taxon>Actinomycetota</taxon>
        <taxon>Actinomycetes</taxon>
        <taxon>Kitasatosporales</taxon>
        <taxon>Streptomycetaceae</taxon>
        <taxon>Streptomyces</taxon>
        <taxon>Streptomyces violaceusniger group</taxon>
    </lineage>
</organism>
<sequence>MTTNTPTTGVRTLDQDAFDRHLKEFSENAPILEYSQAFRREGYVKLTGLVSADLFAEVVSEVGDLLDQHAQRIDIELKETGNSPRRMHTVSAADIARDSRLISAIYDSASIRDTLGRIAQADVRPCPWEGEKYVIIRQDQPGDTHGWHWGDFSYTLIWIIQAPGPEVGGMLQCVPHTNWDKQNPRVHEYLQNHPIRTYANATGDLYFLRSDTTLHRTIPLSRPATRIILNTCWASTADVERPTTHETMDAMFSS</sequence>
<dbReference type="HOGENOM" id="CLU_097175_0_0_11"/>
<evidence type="ECO:0000313" key="1">
    <source>
        <dbReference type="EMBL" id="CDR18237.1"/>
    </source>
</evidence>